<dbReference type="NCBIfam" id="TIGR04294">
    <property type="entry name" value="pre_pil_HX9DG"/>
    <property type="match status" value="1"/>
</dbReference>
<dbReference type="InterPro" id="IPR011453">
    <property type="entry name" value="DUF1559"/>
</dbReference>
<dbReference type="InterPro" id="IPR045584">
    <property type="entry name" value="Pilin-like"/>
</dbReference>
<dbReference type="PATRIC" id="fig|1265738.3.peg.5151"/>
<evidence type="ECO:0000259" key="1">
    <source>
        <dbReference type="Pfam" id="PF07596"/>
    </source>
</evidence>
<name>M5RRD3_9BACT</name>
<evidence type="ECO:0000313" key="3">
    <source>
        <dbReference type="Proteomes" id="UP000011991"/>
    </source>
</evidence>
<feature type="domain" description="DUF1559" evidence="1">
    <location>
        <begin position="32"/>
        <end position="309"/>
    </location>
</feature>
<evidence type="ECO:0000313" key="2">
    <source>
        <dbReference type="EMBL" id="EMI17947.1"/>
    </source>
</evidence>
<dbReference type="Gene3D" id="3.30.700.10">
    <property type="entry name" value="Glycoprotein, Type 4 Pilin"/>
    <property type="match status" value="1"/>
</dbReference>
<dbReference type="OrthoDB" id="241541at2"/>
<reference evidence="2 3" key="1">
    <citation type="journal article" date="2013" name="Mar. Genomics">
        <title>Expression of sulfatases in Rhodopirellula baltica and the diversity of sulfatases in the genus Rhodopirellula.</title>
        <authorList>
            <person name="Wegner C.E."/>
            <person name="Richter-Heitmann T."/>
            <person name="Klindworth A."/>
            <person name="Klockow C."/>
            <person name="Richter M."/>
            <person name="Achstetter T."/>
            <person name="Glockner F.O."/>
            <person name="Harder J."/>
        </authorList>
    </citation>
    <scope>NUCLEOTIDE SEQUENCE [LARGE SCALE GENOMIC DNA]</scope>
    <source>
        <strain evidence="2 3">SM1</strain>
    </source>
</reference>
<proteinExistence type="predicted"/>
<dbReference type="EMBL" id="ANOG01000731">
    <property type="protein sequence ID" value="EMI17947.1"/>
    <property type="molecule type" value="Genomic_DNA"/>
</dbReference>
<dbReference type="PANTHER" id="PTHR30093:SF2">
    <property type="entry name" value="TYPE II SECRETION SYSTEM PROTEIN H"/>
    <property type="match status" value="1"/>
</dbReference>
<dbReference type="InterPro" id="IPR027558">
    <property type="entry name" value="Pre_pil_HX9DG_C"/>
</dbReference>
<dbReference type="Proteomes" id="UP000011991">
    <property type="component" value="Unassembled WGS sequence"/>
</dbReference>
<organism evidence="2 3">
    <name type="scientific">Rhodopirellula maiorica SM1</name>
    <dbReference type="NCBI Taxonomy" id="1265738"/>
    <lineage>
        <taxon>Bacteria</taxon>
        <taxon>Pseudomonadati</taxon>
        <taxon>Planctomycetota</taxon>
        <taxon>Planctomycetia</taxon>
        <taxon>Pirellulales</taxon>
        <taxon>Pirellulaceae</taxon>
        <taxon>Novipirellula</taxon>
    </lineage>
</organism>
<accession>M5RRD3</accession>
<sequence>MDSRRAFSLLELLVVVGVIAVLIALCLPAVESAREAARRMSCSNNFKQIGLAIHNYHGAYKQCPAAMFGTESNEHRISGLIAMTPFIEASPYWESVCNPSTYNGVNYPAMGPVPWDKNYDPWRTEYATYRCPSDPAVRKDLGRTNYTFCIGDKMVGIHDAQRLSDVRGFSSPGMTLSFSDISDGLSNTIAMTEIGTENGGLVLGQYAIDQPASLADSPADCRTAADPNQPSVYADHVSLSPYGRGGAFADGSAGVSLVHTILPPNSTSCAIGLKPLHDGVFSAGSYHMGGCHVLMGDGAVKFITDTIDTGELNAPAPQTVFDENELPILSPYGVWGALGTRASEERGDADF</sequence>
<dbReference type="NCBIfam" id="TIGR02532">
    <property type="entry name" value="IV_pilin_GFxxxE"/>
    <property type="match status" value="1"/>
</dbReference>
<dbReference type="RefSeq" id="WP_008702401.1">
    <property type="nucleotide sequence ID" value="NZ_ANOG01000731.1"/>
</dbReference>
<dbReference type="AlphaFoldDB" id="M5RRD3"/>
<dbReference type="PANTHER" id="PTHR30093">
    <property type="entry name" value="GENERAL SECRETION PATHWAY PROTEIN G"/>
    <property type="match status" value="1"/>
</dbReference>
<dbReference type="SUPFAM" id="SSF54523">
    <property type="entry name" value="Pili subunits"/>
    <property type="match status" value="1"/>
</dbReference>
<comment type="caution">
    <text evidence="2">The sequence shown here is derived from an EMBL/GenBank/DDBJ whole genome shotgun (WGS) entry which is preliminary data.</text>
</comment>
<keyword evidence="3" id="KW-1185">Reference proteome</keyword>
<dbReference type="InterPro" id="IPR012902">
    <property type="entry name" value="N_methyl_site"/>
</dbReference>
<gene>
    <name evidence="2" type="ORF">RMSM_05124</name>
</gene>
<dbReference type="Pfam" id="PF07596">
    <property type="entry name" value="SBP_bac_10"/>
    <property type="match status" value="1"/>
</dbReference>
<protein>
    <submittedName>
        <fullName evidence="2">Protein containing DUF1559</fullName>
    </submittedName>
</protein>
<dbReference type="Pfam" id="PF07963">
    <property type="entry name" value="N_methyl"/>
    <property type="match status" value="1"/>
</dbReference>